<sequence>MPFTDLHRRVLELDGFDDDPKRWGEDPRSHSDRLDRRGQRRWLRACR</sequence>
<gene>
    <name evidence="1" type="ORF">ACFPP6_01965</name>
</gene>
<protein>
    <submittedName>
        <fullName evidence="1">Fe-S cluster assembly protein IscX</fullName>
    </submittedName>
</protein>
<evidence type="ECO:0000313" key="2">
    <source>
        <dbReference type="Proteomes" id="UP001596222"/>
    </source>
</evidence>
<dbReference type="Proteomes" id="UP001596222">
    <property type="component" value="Unassembled WGS sequence"/>
</dbReference>
<dbReference type="EMBL" id="JBHSKJ010000001">
    <property type="protein sequence ID" value="MFC5143468.1"/>
    <property type="molecule type" value="Genomic_DNA"/>
</dbReference>
<keyword evidence="2" id="KW-1185">Reference proteome</keyword>
<comment type="caution">
    <text evidence="1">The sequence shown here is derived from an EMBL/GenBank/DDBJ whole genome shotgun (WGS) entry which is preliminary data.</text>
</comment>
<dbReference type="InterPro" id="IPR007479">
    <property type="entry name" value="ISC_FeS_clus_asmbl_IscsX"/>
</dbReference>
<proteinExistence type="predicted"/>
<accession>A0ABV9ZPV3</accession>
<dbReference type="InterPro" id="IPR036762">
    <property type="entry name" value="IscX-like_sf"/>
</dbReference>
<name>A0ABV9ZPV3_9ACTN</name>
<dbReference type="SUPFAM" id="SSF140319">
    <property type="entry name" value="IscX-like"/>
    <property type="match status" value="1"/>
</dbReference>
<evidence type="ECO:0000313" key="1">
    <source>
        <dbReference type="EMBL" id="MFC5143468.1"/>
    </source>
</evidence>
<reference evidence="2" key="1">
    <citation type="journal article" date="2019" name="Int. J. Syst. Evol. Microbiol.">
        <title>The Global Catalogue of Microorganisms (GCM) 10K type strain sequencing project: providing services to taxonomists for standard genome sequencing and annotation.</title>
        <authorList>
            <consortium name="The Broad Institute Genomics Platform"/>
            <consortium name="The Broad Institute Genome Sequencing Center for Infectious Disease"/>
            <person name="Wu L."/>
            <person name="Ma J."/>
        </authorList>
    </citation>
    <scope>NUCLEOTIDE SEQUENCE [LARGE SCALE GENOMIC DNA]</scope>
    <source>
        <strain evidence="2">CGMCC 4.1641</strain>
    </source>
</reference>
<dbReference type="RefSeq" id="WP_382036315.1">
    <property type="nucleotide sequence ID" value="NZ_JBHSKJ010000001.1"/>
</dbReference>
<dbReference type="Pfam" id="PF04384">
    <property type="entry name" value="Fe-S_assembly"/>
    <property type="match status" value="1"/>
</dbReference>
<organism evidence="1 2">
    <name type="scientific">Streptomyces aureoversilis</name>
    <dbReference type="NCBI Taxonomy" id="67277"/>
    <lineage>
        <taxon>Bacteria</taxon>
        <taxon>Bacillati</taxon>
        <taxon>Actinomycetota</taxon>
        <taxon>Actinomycetes</taxon>
        <taxon>Kitasatosporales</taxon>
        <taxon>Streptomycetaceae</taxon>
        <taxon>Streptomyces</taxon>
    </lineage>
</organism>